<reference evidence="2" key="1">
    <citation type="submission" date="2016-10" db="EMBL/GenBank/DDBJ databases">
        <authorList>
            <person name="Varghese N."/>
            <person name="Submissions S."/>
        </authorList>
    </citation>
    <scope>NUCLEOTIDE SEQUENCE [LARGE SCALE GENOMIC DNA]</scope>
    <source>
        <strain evidence="2">CGMCC 1.10329</strain>
    </source>
</reference>
<dbReference type="AlphaFoldDB" id="A0A1I5WDQ7"/>
<evidence type="ECO:0000313" key="2">
    <source>
        <dbReference type="Proteomes" id="UP000183769"/>
    </source>
</evidence>
<dbReference type="EMBL" id="FOXI01000028">
    <property type="protein sequence ID" value="SFQ17883.1"/>
    <property type="molecule type" value="Genomic_DNA"/>
</dbReference>
<evidence type="ECO:0000313" key="1">
    <source>
        <dbReference type="EMBL" id="SFQ17883.1"/>
    </source>
</evidence>
<gene>
    <name evidence="1" type="ORF">SAMN05216277_1289</name>
</gene>
<proteinExistence type="predicted"/>
<accession>A0A1I5WDQ7</accession>
<organism evidence="1 2">
    <name type="scientific">Halolamina pelagica</name>
    <dbReference type="NCBI Taxonomy" id="699431"/>
    <lineage>
        <taxon>Archaea</taxon>
        <taxon>Methanobacteriati</taxon>
        <taxon>Methanobacteriota</taxon>
        <taxon>Stenosarchaea group</taxon>
        <taxon>Halobacteria</taxon>
        <taxon>Halobacteriales</taxon>
        <taxon>Haloferacaceae</taxon>
    </lineage>
</organism>
<keyword evidence="2" id="KW-1185">Reference proteome</keyword>
<sequence length="25" mass="3070">MRRSLVRMPMAEFDRLSESTEWIDL</sequence>
<name>A0A1I5WDQ7_9EURY</name>
<feature type="non-terminal residue" evidence="1">
    <location>
        <position position="25"/>
    </location>
</feature>
<dbReference type="Proteomes" id="UP000183769">
    <property type="component" value="Unassembled WGS sequence"/>
</dbReference>
<protein>
    <submittedName>
        <fullName evidence="1">Uncharacterized protein</fullName>
    </submittedName>
</protein>